<keyword evidence="1" id="KW-0732">Signal</keyword>
<dbReference type="RefSeq" id="WP_130482448.1">
    <property type="nucleotide sequence ID" value="NZ_SGWV01000010.1"/>
</dbReference>
<feature type="signal peptide" evidence="1">
    <location>
        <begin position="1"/>
        <end position="32"/>
    </location>
</feature>
<name>A0A4Q7LEP2_9BURK</name>
<dbReference type="InterPro" id="IPR014547">
    <property type="entry name" value="UCP028477"/>
</dbReference>
<organism evidence="2 3">
    <name type="scientific">Sphaerotilus mobilis</name>
    <dbReference type="NCBI Taxonomy" id="47994"/>
    <lineage>
        <taxon>Bacteria</taxon>
        <taxon>Pseudomonadati</taxon>
        <taxon>Pseudomonadota</taxon>
        <taxon>Betaproteobacteria</taxon>
        <taxon>Burkholderiales</taxon>
        <taxon>Sphaerotilaceae</taxon>
        <taxon>Sphaerotilus</taxon>
    </lineage>
</organism>
<sequence>MTPTTPIWTRVRLTFTALALASLGAIASPALAGQNCEARPLRTEAVAQALELASRVGDALDASGARVVLLARAGRNLDEWGLRWSHMGIAYRDDAAGGWLVVHKLNACGMSTGNLFRQGLGPFFLDDVYRHEAGMVVPTPALQAALLPLLKDDARVTTLQHRPYNMVAFPWSTRYQQSNQWALETLAMAAEPGIVDRAGAQAWLRFKGYRPTVLNIGPMKRLGARMGTAHIAFDDHPDADRYADRIATVTVESVFGFVASGGLGAPMQVLR</sequence>
<evidence type="ECO:0000313" key="2">
    <source>
        <dbReference type="EMBL" id="RZS52965.1"/>
    </source>
</evidence>
<protein>
    <recommendedName>
        <fullName evidence="4">DUF2145 domain-containing protein</fullName>
    </recommendedName>
</protein>
<evidence type="ECO:0008006" key="4">
    <source>
        <dbReference type="Google" id="ProtNLM"/>
    </source>
</evidence>
<dbReference type="Proteomes" id="UP000293433">
    <property type="component" value="Unassembled WGS sequence"/>
</dbReference>
<evidence type="ECO:0000256" key="1">
    <source>
        <dbReference type="SAM" id="SignalP"/>
    </source>
</evidence>
<reference evidence="2 3" key="1">
    <citation type="submission" date="2019-02" db="EMBL/GenBank/DDBJ databases">
        <title>Genomic Encyclopedia of Type Strains, Phase IV (KMG-IV): sequencing the most valuable type-strain genomes for metagenomic binning, comparative biology and taxonomic classification.</title>
        <authorList>
            <person name="Goeker M."/>
        </authorList>
    </citation>
    <scope>NUCLEOTIDE SEQUENCE [LARGE SCALE GENOMIC DNA]</scope>
    <source>
        <strain evidence="2 3">DSM 10617</strain>
    </source>
</reference>
<proteinExistence type="predicted"/>
<accession>A0A4Q7LEP2</accession>
<dbReference type="OrthoDB" id="9000139at2"/>
<comment type="caution">
    <text evidence="2">The sequence shown here is derived from an EMBL/GenBank/DDBJ whole genome shotgun (WGS) entry which is preliminary data.</text>
</comment>
<dbReference type="Pfam" id="PF09916">
    <property type="entry name" value="DUF2145"/>
    <property type="match status" value="1"/>
</dbReference>
<dbReference type="EMBL" id="SGWV01000010">
    <property type="protein sequence ID" value="RZS52965.1"/>
    <property type="molecule type" value="Genomic_DNA"/>
</dbReference>
<evidence type="ECO:0000313" key="3">
    <source>
        <dbReference type="Proteomes" id="UP000293433"/>
    </source>
</evidence>
<dbReference type="AlphaFoldDB" id="A0A4Q7LEP2"/>
<gene>
    <name evidence="2" type="ORF">EV685_2587</name>
</gene>
<feature type="chain" id="PRO_5020899561" description="DUF2145 domain-containing protein" evidence="1">
    <location>
        <begin position="33"/>
        <end position="271"/>
    </location>
</feature>
<keyword evidence="3" id="KW-1185">Reference proteome</keyword>